<dbReference type="PATRIC" id="fig|1423744.4.peg.1074"/>
<keyword evidence="2" id="KW-1185">Reference proteome</keyword>
<reference evidence="1 2" key="1">
    <citation type="journal article" date="2015" name="Genome Announc.">
        <title>Expanding the biotechnology potential of lactobacilli through comparative genomics of 213 strains and associated genera.</title>
        <authorList>
            <person name="Sun Z."/>
            <person name="Harris H.M."/>
            <person name="McCann A."/>
            <person name="Guo C."/>
            <person name="Argimon S."/>
            <person name="Zhang W."/>
            <person name="Yang X."/>
            <person name="Jeffery I.B."/>
            <person name="Cooney J.C."/>
            <person name="Kagawa T.F."/>
            <person name="Liu W."/>
            <person name="Song Y."/>
            <person name="Salvetti E."/>
            <person name="Wrobel A."/>
            <person name="Rasinkangas P."/>
            <person name="Parkhill J."/>
            <person name="Rea M.C."/>
            <person name="O'Sullivan O."/>
            <person name="Ritari J."/>
            <person name="Douillard F.P."/>
            <person name="Paul Ross R."/>
            <person name="Yang R."/>
            <person name="Briner A.E."/>
            <person name="Felis G.E."/>
            <person name="de Vos W.M."/>
            <person name="Barrangou R."/>
            <person name="Klaenhammer T.R."/>
            <person name="Caufield P.W."/>
            <person name="Cui Y."/>
            <person name="Zhang H."/>
            <person name="O'Toole P.W."/>
        </authorList>
    </citation>
    <scope>NUCLEOTIDE SEQUENCE [LARGE SCALE GENOMIC DNA]</scope>
    <source>
        <strain evidence="1 2">DSM 23037</strain>
    </source>
</reference>
<gene>
    <name evidence="1" type="ORF">FC86_GL001046</name>
</gene>
<accession>A0A0R2DKL9</accession>
<evidence type="ECO:0000313" key="1">
    <source>
        <dbReference type="EMBL" id="KRN04690.1"/>
    </source>
</evidence>
<dbReference type="STRING" id="1423744.FC86_GL001046"/>
<dbReference type="OrthoDB" id="2285210at2"/>
<sequence>MRIKSHPALEFFKGKIISHEFLQTEEAKQQIEFKDSHVLSEKVIAMYSFFDAPIFSGVKTIIFDLDHGVIGVKASTRQLMNDFVKSGTLNFLHDRYLRRYFKASHLHTFCCGTYTFFSLKGYAKQVTDWVGLHHILDMSDNQRLILFKSLVGLDFRFQGLFAVVHKFVNESVSMSAFAHQILRLFLDERGLLFAPKDNFVKRSLAFNDDYILRHYRLLFPRSTEKTVFFCTLMKEEALKIAYQLLKKEYDLIIEEREWLQLIDYRLKSKLYLW</sequence>
<organism evidence="1 2">
    <name type="scientific">Holzapfeliella floricola DSM 23037 = JCM 16512</name>
    <dbReference type="NCBI Taxonomy" id="1423744"/>
    <lineage>
        <taxon>Bacteria</taxon>
        <taxon>Bacillati</taxon>
        <taxon>Bacillota</taxon>
        <taxon>Bacilli</taxon>
        <taxon>Lactobacillales</taxon>
        <taxon>Lactobacillaceae</taxon>
        <taxon>Holzapfeliella</taxon>
    </lineage>
</organism>
<dbReference type="AlphaFoldDB" id="A0A0R2DKL9"/>
<dbReference type="EMBL" id="AYZL01000006">
    <property type="protein sequence ID" value="KRN04690.1"/>
    <property type="molecule type" value="Genomic_DNA"/>
</dbReference>
<dbReference type="RefSeq" id="WP_056974020.1">
    <property type="nucleotide sequence ID" value="NZ_AYZL01000006.1"/>
</dbReference>
<evidence type="ECO:0000313" key="2">
    <source>
        <dbReference type="Proteomes" id="UP000051378"/>
    </source>
</evidence>
<dbReference type="Proteomes" id="UP000051378">
    <property type="component" value="Unassembled WGS sequence"/>
</dbReference>
<comment type="caution">
    <text evidence="1">The sequence shown here is derived from an EMBL/GenBank/DDBJ whole genome shotgun (WGS) entry which is preliminary data.</text>
</comment>
<protein>
    <submittedName>
        <fullName evidence="1">Uncharacterized protein</fullName>
    </submittedName>
</protein>
<name>A0A0R2DKL9_9LACO</name>
<proteinExistence type="predicted"/>